<dbReference type="CDD" id="cd03220">
    <property type="entry name" value="ABC_KpsT_Wzt"/>
    <property type="match status" value="1"/>
</dbReference>
<dbReference type="RefSeq" id="WP_348757386.1">
    <property type="nucleotide sequence ID" value="NZ_OZ026884.1"/>
</dbReference>
<name>A0ABM9NJM6_9GAMM</name>
<dbReference type="InterPro" id="IPR050683">
    <property type="entry name" value="Bact_Polysacc_Export_ATP-bd"/>
</dbReference>
<reference evidence="6 7" key="1">
    <citation type="submission" date="2024-04" db="EMBL/GenBank/DDBJ databases">
        <authorList>
            <person name="Cremers G."/>
        </authorList>
    </citation>
    <scope>NUCLEOTIDE SEQUENCE [LARGE SCALE GENOMIC DNA]</scope>
    <source>
        <strain evidence="6">MeCH1-AG</strain>
    </source>
</reference>
<evidence type="ECO:0000256" key="3">
    <source>
        <dbReference type="ARBA" id="ARBA00022741"/>
    </source>
</evidence>
<keyword evidence="4 6" id="KW-0067">ATP-binding</keyword>
<gene>
    <name evidence="6" type="ORF">MECH1_V1_2048</name>
</gene>
<evidence type="ECO:0000313" key="7">
    <source>
        <dbReference type="Proteomes" id="UP001497493"/>
    </source>
</evidence>
<dbReference type="SUPFAM" id="SSF52540">
    <property type="entry name" value="P-loop containing nucleoside triphosphate hydrolases"/>
    <property type="match status" value="1"/>
</dbReference>
<dbReference type="InterPro" id="IPR003439">
    <property type="entry name" value="ABC_transporter-like_ATP-bd"/>
</dbReference>
<dbReference type="CDD" id="cd10147">
    <property type="entry name" value="Wzt_C-like"/>
    <property type="match status" value="1"/>
</dbReference>
<evidence type="ECO:0000256" key="1">
    <source>
        <dbReference type="ARBA" id="ARBA00005417"/>
    </source>
</evidence>
<sequence length="414" mass="45617">MIAVNGITKRFKLYAKPSDRLKELVFGRCYHHTYTALDNVSFKVGKGEAVGILGKNGAGKSTLLKLLTGILLPDAGRIDIQGKVTGLLELGTGFDFNLSGLENITTNGLLLGMTPAEIRSLRDQIIAFAELEHYIKEPLRTYSSGMVMRLAFAIAIHANPDCFIVDEALSVGDAHFQQKCMRKIRRFRERGGTLVFVSHDLNAVKMICDRALVLDQGRLVADAPPEQAVNYYNRIIAKMESAEEVPSTVPGAYGSGRAEMVEWEFRGEESLTTVVSSGEICRCRLRIRAQQEIPQLTVGILIRDRFGQDIFGTNSYLLGVPLTLGPEQEVDVVFRLPMTIAPGKYTLTAALHTDENHVEECFQWCDNIVKFEVAGIKGTRFAGVCRLATTMEVIKRGRGNAEDRLKPGVVGGAH</sequence>
<feature type="domain" description="ABC transporter" evidence="5">
    <location>
        <begin position="19"/>
        <end position="241"/>
    </location>
</feature>
<dbReference type="Gene3D" id="2.70.50.60">
    <property type="entry name" value="abc- transporter (atp binding component) like domain"/>
    <property type="match status" value="1"/>
</dbReference>
<dbReference type="GO" id="GO:0005524">
    <property type="term" value="F:ATP binding"/>
    <property type="evidence" value="ECO:0007669"/>
    <property type="project" value="UniProtKB-KW"/>
</dbReference>
<dbReference type="Pfam" id="PF00005">
    <property type="entry name" value="ABC_tran"/>
    <property type="match status" value="1"/>
</dbReference>
<dbReference type="InterPro" id="IPR027417">
    <property type="entry name" value="P-loop_NTPase"/>
</dbReference>
<dbReference type="InterPro" id="IPR003593">
    <property type="entry name" value="AAA+_ATPase"/>
</dbReference>
<keyword evidence="3" id="KW-0547">Nucleotide-binding</keyword>
<protein>
    <submittedName>
        <fullName evidence="6">ABC transporter ATP-binding protein</fullName>
    </submittedName>
</protein>
<dbReference type="InterPro" id="IPR015860">
    <property type="entry name" value="ABC_transpr_TagH-like"/>
</dbReference>
<dbReference type="SMART" id="SM00382">
    <property type="entry name" value="AAA"/>
    <property type="match status" value="1"/>
</dbReference>
<proteinExistence type="inferred from homology"/>
<evidence type="ECO:0000259" key="5">
    <source>
        <dbReference type="PROSITE" id="PS50893"/>
    </source>
</evidence>
<dbReference type="Pfam" id="PF14524">
    <property type="entry name" value="Wzt_C"/>
    <property type="match status" value="1"/>
</dbReference>
<dbReference type="EMBL" id="OZ026884">
    <property type="protein sequence ID" value="CAL1240824.1"/>
    <property type="molecule type" value="Genomic_DNA"/>
</dbReference>
<comment type="similarity">
    <text evidence="1">Belongs to the ABC transporter superfamily.</text>
</comment>
<dbReference type="Proteomes" id="UP001497493">
    <property type="component" value="Chromosome"/>
</dbReference>
<evidence type="ECO:0000256" key="2">
    <source>
        <dbReference type="ARBA" id="ARBA00022448"/>
    </source>
</evidence>
<evidence type="ECO:0000256" key="4">
    <source>
        <dbReference type="ARBA" id="ARBA00022840"/>
    </source>
</evidence>
<dbReference type="PANTHER" id="PTHR46743">
    <property type="entry name" value="TEICHOIC ACIDS EXPORT ATP-BINDING PROTEIN TAGH"/>
    <property type="match status" value="1"/>
</dbReference>
<keyword evidence="7" id="KW-1185">Reference proteome</keyword>
<evidence type="ECO:0000313" key="6">
    <source>
        <dbReference type="EMBL" id="CAL1240824.1"/>
    </source>
</evidence>
<dbReference type="Gene3D" id="3.40.50.300">
    <property type="entry name" value="P-loop containing nucleotide triphosphate hydrolases"/>
    <property type="match status" value="1"/>
</dbReference>
<dbReference type="PROSITE" id="PS50893">
    <property type="entry name" value="ABC_TRANSPORTER_2"/>
    <property type="match status" value="1"/>
</dbReference>
<dbReference type="InterPro" id="IPR029439">
    <property type="entry name" value="Wzt_C"/>
</dbReference>
<dbReference type="PANTHER" id="PTHR46743:SF2">
    <property type="entry name" value="TEICHOIC ACIDS EXPORT ATP-BINDING PROTEIN TAGH"/>
    <property type="match status" value="1"/>
</dbReference>
<accession>A0ABM9NJM6</accession>
<organism evidence="6 7">
    <name type="scientific">Candidatus Methylocalor cossyra</name>
    <dbReference type="NCBI Taxonomy" id="3108543"/>
    <lineage>
        <taxon>Bacteria</taxon>
        <taxon>Pseudomonadati</taxon>
        <taxon>Pseudomonadota</taxon>
        <taxon>Gammaproteobacteria</taxon>
        <taxon>Methylococcales</taxon>
        <taxon>Methylococcaceae</taxon>
        <taxon>Candidatus Methylocalor</taxon>
    </lineage>
</organism>
<keyword evidence="2" id="KW-0813">Transport</keyword>